<dbReference type="InterPro" id="IPR037013">
    <property type="entry name" value="GSH-S_sub-bd_sf"/>
</dbReference>
<evidence type="ECO:0000313" key="2">
    <source>
        <dbReference type="EMBL" id="GAU39719.1"/>
    </source>
</evidence>
<evidence type="ECO:0000313" key="3">
    <source>
        <dbReference type="Proteomes" id="UP000242715"/>
    </source>
</evidence>
<dbReference type="GO" id="GO:0004363">
    <property type="term" value="F:glutathione synthase activity"/>
    <property type="evidence" value="ECO:0007669"/>
    <property type="project" value="InterPro"/>
</dbReference>
<dbReference type="InterPro" id="IPR016185">
    <property type="entry name" value="PreATP-grasp_dom_sf"/>
</dbReference>
<protein>
    <recommendedName>
        <fullName evidence="1">Glutathione synthase substrate-binding domain-containing protein</fullName>
    </recommendedName>
</protein>
<dbReference type="OrthoDB" id="2020073at2759"/>
<name>A0A2Z6P7H4_TRISU</name>
<dbReference type="EMBL" id="DF973775">
    <property type="protein sequence ID" value="GAU39719.1"/>
    <property type="molecule type" value="Genomic_DNA"/>
</dbReference>
<reference evidence="3" key="1">
    <citation type="journal article" date="2017" name="Front. Plant Sci.">
        <title>Climate Clever Clovers: New Paradigm to Reduce the Environmental Footprint of Ruminants by Breeding Low Methanogenic Forages Utilizing Haplotype Variation.</title>
        <authorList>
            <person name="Kaur P."/>
            <person name="Appels R."/>
            <person name="Bayer P.E."/>
            <person name="Keeble-Gagnere G."/>
            <person name="Wang J."/>
            <person name="Hirakawa H."/>
            <person name="Shirasawa K."/>
            <person name="Vercoe P."/>
            <person name="Stefanova K."/>
            <person name="Durmic Z."/>
            <person name="Nichols P."/>
            <person name="Revell C."/>
            <person name="Isobe S.N."/>
            <person name="Edwards D."/>
            <person name="Erskine W."/>
        </authorList>
    </citation>
    <scope>NUCLEOTIDE SEQUENCE [LARGE SCALE GENOMIC DNA]</scope>
    <source>
        <strain evidence="3">cv. Daliak</strain>
    </source>
</reference>
<dbReference type="Pfam" id="PF03199">
    <property type="entry name" value="GSH_synthase"/>
    <property type="match status" value="1"/>
</dbReference>
<dbReference type="AlphaFoldDB" id="A0A2Z6P7H4"/>
<dbReference type="Gene3D" id="3.40.50.1760">
    <property type="entry name" value="Glutathione synthase, substrate-binding domain superfamily, eukaryotic"/>
    <property type="match status" value="1"/>
</dbReference>
<organism evidence="2 3">
    <name type="scientific">Trifolium subterraneum</name>
    <name type="common">Subterranean clover</name>
    <dbReference type="NCBI Taxonomy" id="3900"/>
    <lineage>
        <taxon>Eukaryota</taxon>
        <taxon>Viridiplantae</taxon>
        <taxon>Streptophyta</taxon>
        <taxon>Embryophyta</taxon>
        <taxon>Tracheophyta</taxon>
        <taxon>Spermatophyta</taxon>
        <taxon>Magnoliopsida</taxon>
        <taxon>eudicotyledons</taxon>
        <taxon>Gunneridae</taxon>
        <taxon>Pentapetalae</taxon>
        <taxon>rosids</taxon>
        <taxon>fabids</taxon>
        <taxon>Fabales</taxon>
        <taxon>Fabaceae</taxon>
        <taxon>Papilionoideae</taxon>
        <taxon>50 kb inversion clade</taxon>
        <taxon>NPAAA clade</taxon>
        <taxon>Hologalegina</taxon>
        <taxon>IRL clade</taxon>
        <taxon>Trifolieae</taxon>
        <taxon>Trifolium</taxon>
    </lineage>
</organism>
<dbReference type="Proteomes" id="UP000242715">
    <property type="component" value="Unassembled WGS sequence"/>
</dbReference>
<dbReference type="GO" id="GO:0005524">
    <property type="term" value="F:ATP binding"/>
    <property type="evidence" value="ECO:0007669"/>
    <property type="project" value="InterPro"/>
</dbReference>
<sequence length="60" mass="6854">MVLQLYAKHWQKLTKKEILPDGMLSVYGQEVAVIYFRAGYTPVDYPSESVSDQFVFAAHS</sequence>
<keyword evidence="3" id="KW-1185">Reference proteome</keyword>
<dbReference type="InterPro" id="IPR004887">
    <property type="entry name" value="GSH_synth_subst-bd"/>
</dbReference>
<gene>
    <name evidence="2" type="ORF">TSUD_144850</name>
</gene>
<accession>A0A2Z6P7H4</accession>
<dbReference type="SUPFAM" id="SSF52440">
    <property type="entry name" value="PreATP-grasp domain"/>
    <property type="match status" value="1"/>
</dbReference>
<feature type="domain" description="Glutathione synthase substrate-binding" evidence="1">
    <location>
        <begin position="9"/>
        <end position="49"/>
    </location>
</feature>
<evidence type="ECO:0000259" key="1">
    <source>
        <dbReference type="Pfam" id="PF03199"/>
    </source>
</evidence>
<proteinExistence type="predicted"/>